<organism evidence="1 2">
    <name type="scientific">Pseudovibrio axinellae</name>
    <dbReference type="NCBI Taxonomy" id="989403"/>
    <lineage>
        <taxon>Bacteria</taxon>
        <taxon>Pseudomonadati</taxon>
        <taxon>Pseudomonadota</taxon>
        <taxon>Alphaproteobacteria</taxon>
        <taxon>Hyphomicrobiales</taxon>
        <taxon>Stappiaceae</taxon>
        <taxon>Pseudovibrio</taxon>
    </lineage>
</organism>
<evidence type="ECO:0000313" key="1">
    <source>
        <dbReference type="EMBL" id="KZL17890.1"/>
    </source>
</evidence>
<name>A0A165XNI9_9HYPH</name>
<accession>A0A165XNI9</accession>
<proteinExistence type="predicted"/>
<gene>
    <name evidence="1" type="ORF">PsAD2_02819</name>
</gene>
<reference evidence="1 2" key="1">
    <citation type="journal article" date="2016" name="Front. Microbiol.">
        <title>Comparative Genomic Analysis Reveals a Diverse Repertoire of Genes Involved in Prokaryote-Eukaryote Interactions within the Pseudovibrio Genus.</title>
        <authorList>
            <person name="Romano S."/>
            <person name="Fernandez-Guerra A."/>
            <person name="Reen F.J."/>
            <person name="Glockner F.O."/>
            <person name="Crowley S.P."/>
            <person name="O'Sullivan O."/>
            <person name="Cotter P.D."/>
            <person name="Adams C."/>
            <person name="Dobson A.D."/>
            <person name="O'Gara F."/>
        </authorList>
    </citation>
    <scope>NUCLEOTIDE SEQUENCE [LARGE SCALE GENOMIC DNA]</scope>
    <source>
        <strain evidence="1 2">Ad2</strain>
    </source>
</reference>
<dbReference type="AlphaFoldDB" id="A0A165XNI9"/>
<evidence type="ECO:0000313" key="2">
    <source>
        <dbReference type="Proteomes" id="UP000076577"/>
    </source>
</evidence>
<dbReference type="EMBL" id="LMCB01000026">
    <property type="protein sequence ID" value="KZL17890.1"/>
    <property type="molecule type" value="Genomic_DNA"/>
</dbReference>
<dbReference type="Proteomes" id="UP000076577">
    <property type="component" value="Unassembled WGS sequence"/>
</dbReference>
<keyword evidence="2" id="KW-1185">Reference proteome</keyword>
<protein>
    <submittedName>
        <fullName evidence="1">Uncharacterized protein</fullName>
    </submittedName>
</protein>
<sequence length="42" mass="4693">MAGHKRAIYGYEGNARVGPRALLGKSHPVMGRQSFQFLQEHP</sequence>
<comment type="caution">
    <text evidence="1">The sequence shown here is derived from an EMBL/GenBank/DDBJ whole genome shotgun (WGS) entry which is preliminary data.</text>
</comment>